<protein>
    <submittedName>
        <fullName evidence="1">15428_t:CDS:1</fullName>
    </submittedName>
</protein>
<comment type="caution">
    <text evidence="1">The sequence shown here is derived from an EMBL/GenBank/DDBJ whole genome shotgun (WGS) entry which is preliminary data.</text>
</comment>
<proteinExistence type="predicted"/>
<feature type="non-terminal residue" evidence="1">
    <location>
        <position position="143"/>
    </location>
</feature>
<dbReference type="OrthoDB" id="2435398at2759"/>
<evidence type="ECO:0000313" key="1">
    <source>
        <dbReference type="EMBL" id="CAG8788527.1"/>
    </source>
</evidence>
<dbReference type="EMBL" id="CAJVPY010025629">
    <property type="protein sequence ID" value="CAG8788527.1"/>
    <property type="molecule type" value="Genomic_DNA"/>
</dbReference>
<feature type="non-terminal residue" evidence="1">
    <location>
        <position position="1"/>
    </location>
</feature>
<accession>A0A9N9JM68</accession>
<evidence type="ECO:0000313" key="2">
    <source>
        <dbReference type="Proteomes" id="UP000789405"/>
    </source>
</evidence>
<reference evidence="1" key="1">
    <citation type="submission" date="2021-06" db="EMBL/GenBank/DDBJ databases">
        <authorList>
            <person name="Kallberg Y."/>
            <person name="Tangrot J."/>
            <person name="Rosling A."/>
        </authorList>
    </citation>
    <scope>NUCLEOTIDE SEQUENCE</scope>
    <source>
        <strain evidence="1">MA453B</strain>
    </source>
</reference>
<organism evidence="1 2">
    <name type="scientific">Dentiscutata erythropus</name>
    <dbReference type="NCBI Taxonomy" id="1348616"/>
    <lineage>
        <taxon>Eukaryota</taxon>
        <taxon>Fungi</taxon>
        <taxon>Fungi incertae sedis</taxon>
        <taxon>Mucoromycota</taxon>
        <taxon>Glomeromycotina</taxon>
        <taxon>Glomeromycetes</taxon>
        <taxon>Diversisporales</taxon>
        <taxon>Gigasporaceae</taxon>
        <taxon>Dentiscutata</taxon>
    </lineage>
</organism>
<name>A0A9N9JM68_9GLOM</name>
<dbReference type="Proteomes" id="UP000789405">
    <property type="component" value="Unassembled WGS sequence"/>
</dbReference>
<dbReference type="AlphaFoldDB" id="A0A9N9JM68"/>
<gene>
    <name evidence="1" type="ORF">DERYTH_LOCUS20924</name>
</gene>
<sequence length="143" mass="16864">ITQNKQQMQEILEIVQEFFDLNKINVNAFKSELILVNGHKEDYKNGIDFMKNQIIPKKSTEAVRYLGVWIQENGKKIYQKKSNKRKKYLMQDLVHTEKDLEKLNAKIRSCFHHSCGHSAKLPTSILYSPLGYKLFNLHDRQLQ</sequence>
<keyword evidence="2" id="KW-1185">Reference proteome</keyword>